<evidence type="ECO:0000313" key="2">
    <source>
        <dbReference type="EMBL" id="GGL66586.1"/>
    </source>
</evidence>
<reference evidence="2" key="1">
    <citation type="journal article" date="2014" name="Int. J. Syst. Evol. Microbiol.">
        <title>Complete genome sequence of Corynebacterium casei LMG S-19264T (=DSM 44701T), isolated from a smear-ripened cheese.</title>
        <authorList>
            <consortium name="US DOE Joint Genome Institute (JGI-PGF)"/>
            <person name="Walter F."/>
            <person name="Albersmeier A."/>
            <person name="Kalinowski J."/>
            <person name="Ruckert C."/>
        </authorList>
    </citation>
    <scope>NUCLEOTIDE SEQUENCE</scope>
    <source>
        <strain evidence="2">JCM 19596</strain>
    </source>
</reference>
<keyword evidence="3" id="KW-1185">Reference proteome</keyword>
<evidence type="ECO:0000313" key="3">
    <source>
        <dbReference type="Proteomes" id="UP000607197"/>
    </source>
</evidence>
<accession>A0A830FM90</accession>
<dbReference type="Proteomes" id="UP000607197">
    <property type="component" value="Unassembled WGS sequence"/>
</dbReference>
<dbReference type="AlphaFoldDB" id="A0A830FM90"/>
<comment type="caution">
    <text evidence="2">The sequence shown here is derived from an EMBL/GenBank/DDBJ whole genome shotgun (WGS) entry which is preliminary data.</text>
</comment>
<reference evidence="2" key="2">
    <citation type="submission" date="2020-09" db="EMBL/GenBank/DDBJ databases">
        <authorList>
            <person name="Sun Q."/>
            <person name="Ohkuma M."/>
        </authorList>
    </citation>
    <scope>NUCLEOTIDE SEQUENCE</scope>
    <source>
        <strain evidence="2">JCM 19596</strain>
    </source>
</reference>
<organism evidence="2 3">
    <name type="scientific">Halocalculus aciditolerans</name>
    <dbReference type="NCBI Taxonomy" id="1383812"/>
    <lineage>
        <taxon>Archaea</taxon>
        <taxon>Methanobacteriati</taxon>
        <taxon>Methanobacteriota</taxon>
        <taxon>Stenosarchaea group</taxon>
        <taxon>Halobacteria</taxon>
        <taxon>Halobacteriales</taxon>
        <taxon>Halobacteriaceae</taxon>
        <taxon>Halocalculus</taxon>
    </lineage>
</organism>
<sequence length="130" mass="14768">MTRGRLNRYFYPLSLGVSFRLTDMGMSRGRFAGRRRRRRRFRGTAERTDSRGWGRDALRHGAVPHIGDLPVSRGDDSLYRAMGRTWNRLPGTMGREQLRRACENSSFSRATGGSSSRGPFGTLERSVATR</sequence>
<feature type="compositionally biased region" description="Basic residues" evidence="1">
    <location>
        <begin position="32"/>
        <end position="42"/>
    </location>
</feature>
<evidence type="ECO:0000256" key="1">
    <source>
        <dbReference type="SAM" id="MobiDB-lite"/>
    </source>
</evidence>
<feature type="compositionally biased region" description="Basic and acidic residues" evidence="1">
    <location>
        <begin position="43"/>
        <end position="56"/>
    </location>
</feature>
<gene>
    <name evidence="2" type="ORF">GCM10009039_25660</name>
</gene>
<protein>
    <submittedName>
        <fullName evidence="2">Uncharacterized protein</fullName>
    </submittedName>
</protein>
<dbReference type="EMBL" id="BMPG01000003">
    <property type="protein sequence ID" value="GGL66586.1"/>
    <property type="molecule type" value="Genomic_DNA"/>
</dbReference>
<name>A0A830FM90_9EURY</name>
<feature type="region of interest" description="Disordered" evidence="1">
    <location>
        <begin position="32"/>
        <end position="56"/>
    </location>
</feature>
<proteinExistence type="predicted"/>
<feature type="compositionally biased region" description="Low complexity" evidence="1">
    <location>
        <begin position="105"/>
        <end position="118"/>
    </location>
</feature>
<feature type="region of interest" description="Disordered" evidence="1">
    <location>
        <begin position="100"/>
        <end position="130"/>
    </location>
</feature>